<dbReference type="Proteomes" id="UP000284842">
    <property type="component" value="Unassembled WGS sequence"/>
</dbReference>
<dbReference type="EMBL" id="NHTK01000679">
    <property type="protein sequence ID" value="PPR06295.1"/>
    <property type="molecule type" value="Genomic_DNA"/>
</dbReference>
<proteinExistence type="predicted"/>
<reference evidence="2 3" key="1">
    <citation type="journal article" date="2018" name="Evol. Lett.">
        <title>Horizontal gene cluster transfer increased hallucinogenic mushroom diversity.</title>
        <authorList>
            <person name="Reynolds H.T."/>
            <person name="Vijayakumar V."/>
            <person name="Gluck-Thaler E."/>
            <person name="Korotkin H.B."/>
            <person name="Matheny P.B."/>
            <person name="Slot J.C."/>
        </authorList>
    </citation>
    <scope>NUCLEOTIDE SEQUENCE [LARGE SCALE GENOMIC DNA]</scope>
    <source>
        <strain evidence="2 3">2629</strain>
    </source>
</reference>
<organism evidence="2 3">
    <name type="scientific">Panaeolus cyanescens</name>
    <dbReference type="NCBI Taxonomy" id="181874"/>
    <lineage>
        <taxon>Eukaryota</taxon>
        <taxon>Fungi</taxon>
        <taxon>Dikarya</taxon>
        <taxon>Basidiomycota</taxon>
        <taxon>Agaricomycotina</taxon>
        <taxon>Agaricomycetes</taxon>
        <taxon>Agaricomycetidae</taxon>
        <taxon>Agaricales</taxon>
        <taxon>Agaricineae</taxon>
        <taxon>Galeropsidaceae</taxon>
        <taxon>Panaeolus</taxon>
    </lineage>
</organism>
<comment type="caution">
    <text evidence="2">The sequence shown here is derived from an EMBL/GenBank/DDBJ whole genome shotgun (WGS) entry which is preliminary data.</text>
</comment>
<feature type="chain" id="PRO_5019361854" evidence="1">
    <location>
        <begin position="19"/>
        <end position="187"/>
    </location>
</feature>
<gene>
    <name evidence="2" type="ORF">CVT24_001101</name>
</gene>
<dbReference type="OrthoDB" id="2575973at2759"/>
<evidence type="ECO:0000313" key="2">
    <source>
        <dbReference type="EMBL" id="PPR06295.1"/>
    </source>
</evidence>
<evidence type="ECO:0000256" key="1">
    <source>
        <dbReference type="SAM" id="SignalP"/>
    </source>
</evidence>
<evidence type="ECO:0000313" key="3">
    <source>
        <dbReference type="Proteomes" id="UP000284842"/>
    </source>
</evidence>
<accession>A0A409YTE2</accession>
<name>A0A409YTE2_9AGAR</name>
<keyword evidence="1" id="KW-0732">Signal</keyword>
<protein>
    <submittedName>
        <fullName evidence="2">Uncharacterized protein</fullName>
    </submittedName>
</protein>
<dbReference type="InParanoid" id="A0A409YTE2"/>
<keyword evidence="3" id="KW-1185">Reference proteome</keyword>
<dbReference type="AlphaFoldDB" id="A0A409YTE2"/>
<sequence length="187" mass="20289">MFFLRFIVSLLAVGTITALASPTGPPPAKKKNDVSDVLRIIDHLQHKANIILPQIDNLVNTKTANEKNLTPLLKHLVSEFDNGSASLKKLEGNVNPRAGGTKEEVAKKTASVYTDVARSFNNLLKKEPKLYGLVPKYGVGLTLLRFLFNLNLVVGGVLKIVAILLKTIADLLKGLGFTLIGVLLQIL</sequence>
<feature type="signal peptide" evidence="1">
    <location>
        <begin position="1"/>
        <end position="18"/>
    </location>
</feature>